<dbReference type="InterPro" id="IPR007404">
    <property type="entry name" value="YdjM-like"/>
</dbReference>
<comment type="caution">
    <text evidence="2">The sequence shown here is derived from an EMBL/GenBank/DDBJ whole genome shotgun (WGS) entry which is preliminary data.</text>
</comment>
<feature type="transmembrane region" description="Helical" evidence="1">
    <location>
        <begin position="253"/>
        <end position="270"/>
    </location>
</feature>
<keyword evidence="3" id="KW-1185">Reference proteome</keyword>
<feature type="transmembrane region" description="Helical" evidence="1">
    <location>
        <begin position="101"/>
        <end position="119"/>
    </location>
</feature>
<keyword evidence="1" id="KW-0472">Membrane</keyword>
<feature type="transmembrane region" description="Helical" evidence="1">
    <location>
        <begin position="149"/>
        <end position="166"/>
    </location>
</feature>
<sequence>MFVGHGLLAFALAALAARRIGWSRERALTVGLLAGAFGVLPDVDMLYAVVGFASGADSATGLARDFWAASTVVHRAMTHSLVAGSVAAAGFAAWRSERTRVRLAGGSLLGALVVVAALASGALGAFVIAAFVLGGLALVAAARRADLSPAAVLGAALVGLLSHPFGDLFTGEPPRLLYPLDATVLVHRVTLAPDPTLHLLGAATVELLALWAGAVVFLRLRDRRVRDVVHPWSAFGLAYAGAVLALPAPTLDLSYPFVFGVIGVGALGSAPHVIRRDRPETAVAAAVTALATITLGVLAYTAGYLVAG</sequence>
<keyword evidence="1" id="KW-1133">Transmembrane helix</keyword>
<dbReference type="GeneID" id="79314361"/>
<keyword evidence="2" id="KW-0378">Hydrolase</keyword>
<dbReference type="EMBL" id="JBHTBF010000001">
    <property type="protein sequence ID" value="MFC7315397.1"/>
    <property type="molecule type" value="Genomic_DNA"/>
</dbReference>
<reference evidence="2 3" key="1">
    <citation type="journal article" date="2019" name="Int. J. Syst. Evol. Microbiol.">
        <title>The Global Catalogue of Microorganisms (GCM) 10K type strain sequencing project: providing services to taxonomists for standard genome sequencing and annotation.</title>
        <authorList>
            <consortium name="The Broad Institute Genomics Platform"/>
            <consortium name="The Broad Institute Genome Sequencing Center for Infectious Disease"/>
            <person name="Wu L."/>
            <person name="Ma J."/>
        </authorList>
    </citation>
    <scope>NUCLEOTIDE SEQUENCE [LARGE SCALE GENOMIC DNA]</scope>
    <source>
        <strain evidence="2 3">PSR21</strain>
    </source>
</reference>
<dbReference type="RefSeq" id="WP_276304797.1">
    <property type="nucleotide sequence ID" value="NZ_CP119992.1"/>
</dbReference>
<name>A0ABD6A528_9EURY</name>
<evidence type="ECO:0000313" key="2">
    <source>
        <dbReference type="EMBL" id="MFC7315397.1"/>
    </source>
</evidence>
<feature type="transmembrane region" description="Helical" evidence="1">
    <location>
        <begin position="229"/>
        <end position="247"/>
    </location>
</feature>
<dbReference type="AlphaFoldDB" id="A0ABD6A528"/>
<dbReference type="Pfam" id="PF04307">
    <property type="entry name" value="YdjM"/>
    <property type="match status" value="1"/>
</dbReference>
<organism evidence="2 3">
    <name type="scientific">Halomarina halobia</name>
    <dbReference type="NCBI Taxonomy" id="3033386"/>
    <lineage>
        <taxon>Archaea</taxon>
        <taxon>Methanobacteriati</taxon>
        <taxon>Methanobacteriota</taxon>
        <taxon>Stenosarchaea group</taxon>
        <taxon>Halobacteria</taxon>
        <taxon>Halobacteriales</taxon>
        <taxon>Natronomonadaceae</taxon>
        <taxon>Halomarina</taxon>
    </lineage>
</organism>
<dbReference type="Proteomes" id="UP001596547">
    <property type="component" value="Unassembled WGS sequence"/>
</dbReference>
<feature type="transmembrane region" description="Helical" evidence="1">
    <location>
        <begin position="197"/>
        <end position="217"/>
    </location>
</feature>
<dbReference type="GO" id="GO:0016787">
    <property type="term" value="F:hydrolase activity"/>
    <property type="evidence" value="ECO:0007669"/>
    <property type="project" value="UniProtKB-KW"/>
</dbReference>
<protein>
    <submittedName>
        <fullName evidence="2">Metal-dependent hydrolase</fullName>
    </submittedName>
</protein>
<feature type="transmembrane region" description="Helical" evidence="1">
    <location>
        <begin position="76"/>
        <end position="94"/>
    </location>
</feature>
<evidence type="ECO:0000313" key="3">
    <source>
        <dbReference type="Proteomes" id="UP001596547"/>
    </source>
</evidence>
<keyword evidence="1" id="KW-0812">Transmembrane</keyword>
<gene>
    <name evidence="2" type="ORF">ACFQPE_01120</name>
</gene>
<evidence type="ECO:0000256" key="1">
    <source>
        <dbReference type="SAM" id="Phobius"/>
    </source>
</evidence>
<accession>A0ABD6A528</accession>
<feature type="transmembrane region" description="Helical" evidence="1">
    <location>
        <begin position="282"/>
        <end position="307"/>
    </location>
</feature>
<proteinExistence type="predicted"/>
<feature type="transmembrane region" description="Helical" evidence="1">
    <location>
        <begin position="125"/>
        <end position="142"/>
    </location>
</feature>